<keyword evidence="3" id="KW-0645">Protease</keyword>
<dbReference type="GO" id="GO:0006508">
    <property type="term" value="P:proteolysis"/>
    <property type="evidence" value="ECO:0007669"/>
    <property type="project" value="UniProtKB-KW"/>
</dbReference>
<feature type="domain" description="Cytosol aminopeptidase" evidence="6">
    <location>
        <begin position="346"/>
        <end position="353"/>
    </location>
</feature>
<proteinExistence type="inferred from homology"/>
<dbReference type="InterPro" id="IPR000819">
    <property type="entry name" value="Peptidase_M17_C"/>
</dbReference>
<reference evidence="7 8" key="1">
    <citation type="submission" date="2017-10" db="EMBL/GenBank/DDBJ databases">
        <title>Frigbacter circumglobatus gen. nov. sp. nov., isolated from sediment cultured in situ.</title>
        <authorList>
            <person name="Zhao Z."/>
        </authorList>
    </citation>
    <scope>NUCLEOTIDE SEQUENCE [LARGE SCALE GENOMIC DNA]</scope>
    <source>
        <strain evidence="7 8">ZYL</strain>
    </source>
</reference>
<keyword evidence="4" id="KW-0378">Hydrolase</keyword>
<dbReference type="PANTHER" id="PTHR11963">
    <property type="entry name" value="LEUCINE AMINOPEPTIDASE-RELATED"/>
    <property type="match status" value="1"/>
</dbReference>
<accession>A0A2G4YWE9</accession>
<evidence type="ECO:0000259" key="6">
    <source>
        <dbReference type="PROSITE" id="PS00631"/>
    </source>
</evidence>
<keyword evidence="5" id="KW-0464">Manganese</keyword>
<dbReference type="InParanoid" id="A0A2G4YWE9"/>
<comment type="similarity">
    <text evidence="1">Belongs to the peptidase M17 family.</text>
</comment>
<dbReference type="OrthoDB" id="9809354at2"/>
<dbReference type="SUPFAM" id="SSF53187">
    <property type="entry name" value="Zn-dependent exopeptidases"/>
    <property type="match status" value="1"/>
</dbReference>
<evidence type="ECO:0000256" key="5">
    <source>
        <dbReference type="ARBA" id="ARBA00023211"/>
    </source>
</evidence>
<name>A0A2G4YWE9_9PROT</name>
<organism evidence="7 8">
    <name type="scientific">Paremcibacter congregatus</name>
    <dbReference type="NCBI Taxonomy" id="2043170"/>
    <lineage>
        <taxon>Bacteria</taxon>
        <taxon>Pseudomonadati</taxon>
        <taxon>Pseudomonadota</taxon>
        <taxon>Alphaproteobacteria</taxon>
        <taxon>Emcibacterales</taxon>
        <taxon>Emcibacteraceae</taxon>
        <taxon>Paremcibacter</taxon>
    </lineage>
</organism>
<dbReference type="Pfam" id="PF21337">
    <property type="entry name" value="Peptidase_M17_N_1"/>
    <property type="match status" value="1"/>
</dbReference>
<dbReference type="GO" id="GO:0070006">
    <property type="term" value="F:metalloaminopeptidase activity"/>
    <property type="evidence" value="ECO:0007669"/>
    <property type="project" value="InterPro"/>
</dbReference>
<dbReference type="CDD" id="cd00433">
    <property type="entry name" value="Peptidase_M17"/>
    <property type="match status" value="1"/>
</dbReference>
<dbReference type="PRINTS" id="PR00481">
    <property type="entry name" value="LAMNOPPTDASE"/>
</dbReference>
<dbReference type="Proteomes" id="UP000229730">
    <property type="component" value="Unassembled WGS sequence"/>
</dbReference>
<gene>
    <name evidence="7" type="ORF">CRD36_01915</name>
</gene>
<dbReference type="GO" id="GO:0005737">
    <property type="term" value="C:cytoplasm"/>
    <property type="evidence" value="ECO:0007669"/>
    <property type="project" value="InterPro"/>
</dbReference>
<evidence type="ECO:0000313" key="8">
    <source>
        <dbReference type="Proteomes" id="UP000229730"/>
    </source>
</evidence>
<dbReference type="AlphaFoldDB" id="A0A2G4YWE9"/>
<evidence type="ECO:0000313" key="7">
    <source>
        <dbReference type="EMBL" id="PHZ86655.1"/>
    </source>
</evidence>
<dbReference type="FunCoup" id="A0A2G4YWE9">
    <property type="interactions" value="84"/>
</dbReference>
<dbReference type="Pfam" id="PF00883">
    <property type="entry name" value="Peptidase_M17"/>
    <property type="match status" value="1"/>
</dbReference>
<dbReference type="GO" id="GO:0030145">
    <property type="term" value="F:manganese ion binding"/>
    <property type="evidence" value="ECO:0007669"/>
    <property type="project" value="InterPro"/>
</dbReference>
<sequence>MEKNIALASLPGVAPLPISLCAAATCNIYFKNEEVSVTAPCPYLSATARKKAVPITLVTRDHQAAWQKSLSPAQSRWADDNDFTAAAGQILTLAAADGSLEAVALGMGTHHDKKDIWVLATLAQSLPKGYYRLVSEHDEKLAALGWAMAQYKFDRYLDKKNDRAAVLMVSTADLQSQITTLFHGLTLVRDLVNTPTCDMGPSHLSAAMQALAASYGATFHETVGDALLEKGYNTIHAVGRAAANAPRLLDMSWGRPDAPKLTLVGKGVCFDTGGLDLKPSSGMRIMKKDMGGAAHSLGLASMIMDSGLDVRLRVLIPAVENNISADAFRPGDIITTYKGTTVEIDNTDAEGRLVLCDALTLGSEEDPDLMLDFATLTGAARVAMGSDIVPFFTDGDDIAGALTDQSAEESDPIWRMPLYAPYESDLKSKCADMSNMGSGPYGGAIIAALYLKHFVTKPEKWVHFDVFAWNLNNRPGRPQGGEAMALRAVLAYLTKRYGK</sequence>
<protein>
    <submittedName>
        <fullName evidence="7">Leucyl aminopeptidase</fullName>
    </submittedName>
</protein>
<dbReference type="InterPro" id="IPR048816">
    <property type="entry name" value="Peptidase_M17_N_1"/>
</dbReference>
<evidence type="ECO:0000256" key="1">
    <source>
        <dbReference type="ARBA" id="ARBA00009528"/>
    </source>
</evidence>
<dbReference type="EMBL" id="PDEM01000007">
    <property type="protein sequence ID" value="PHZ86655.1"/>
    <property type="molecule type" value="Genomic_DNA"/>
</dbReference>
<dbReference type="PROSITE" id="PS00631">
    <property type="entry name" value="CYTOSOL_AP"/>
    <property type="match status" value="1"/>
</dbReference>
<evidence type="ECO:0000256" key="3">
    <source>
        <dbReference type="ARBA" id="ARBA00022670"/>
    </source>
</evidence>
<keyword evidence="8" id="KW-1185">Reference proteome</keyword>
<dbReference type="InterPro" id="IPR043472">
    <property type="entry name" value="Macro_dom-like"/>
</dbReference>
<dbReference type="Gene3D" id="3.40.220.10">
    <property type="entry name" value="Leucine Aminopeptidase, subunit E, domain 1"/>
    <property type="match status" value="1"/>
</dbReference>
<dbReference type="PANTHER" id="PTHR11963:SF20">
    <property type="entry name" value="PEPTIDASE B"/>
    <property type="match status" value="1"/>
</dbReference>
<comment type="caution">
    <text evidence="7">The sequence shown here is derived from an EMBL/GenBank/DDBJ whole genome shotgun (WGS) entry which is preliminary data.</text>
</comment>
<evidence type="ECO:0000256" key="2">
    <source>
        <dbReference type="ARBA" id="ARBA00022438"/>
    </source>
</evidence>
<dbReference type="InterPro" id="IPR011356">
    <property type="entry name" value="Leucine_aapep/pepB"/>
</dbReference>
<evidence type="ECO:0000256" key="4">
    <source>
        <dbReference type="ARBA" id="ARBA00022801"/>
    </source>
</evidence>
<dbReference type="Gene3D" id="3.40.630.10">
    <property type="entry name" value="Zn peptidases"/>
    <property type="match status" value="1"/>
</dbReference>
<keyword evidence="2 7" id="KW-0031">Aminopeptidase</keyword>